<protein>
    <submittedName>
        <fullName evidence="5">LacI family transcriptional regulator</fullName>
    </submittedName>
    <submittedName>
        <fullName evidence="6">Transcriptional regulator, LacI family</fullName>
    </submittedName>
</protein>
<dbReference type="Gene3D" id="3.40.50.2300">
    <property type="match status" value="2"/>
</dbReference>
<accession>A0A1H2RVT3</accession>
<sequence length="332" mass="36564">MTVTIRDVARAAGVSITTVSRALNGGDDVGEETRQRVLEVAKKLNYRPSHVARSLVLQKSRNIGLLVSDFNRGGHHFMYDVLVGVHDKLAEYGYDVTLVSTNTARQQLISYVDFCRERSLEGVVVMGIRLDDPYVEEVVESTLPSVVIDLPLLSRHCGYVMTDNVNGVRYAIRHLVNTGRQHIGFINGYSHAAVSIERLRGFEAAMRAYGMAYSRDSILHADFTIEGGAKALADLLSRHPETDAVFFASDLMAIGGIQHCKACGIRIPDDLAIIGFDNIELGRFVTPSLTTVAQPRYEMGSDAAEMLVRMLQEDEQPSGTLLPPELIVRESA</sequence>
<evidence type="ECO:0000313" key="6">
    <source>
        <dbReference type="EMBL" id="SDW23398.1"/>
    </source>
</evidence>
<dbReference type="PANTHER" id="PTHR30146">
    <property type="entry name" value="LACI-RELATED TRANSCRIPTIONAL REPRESSOR"/>
    <property type="match status" value="1"/>
</dbReference>
<dbReference type="EMBL" id="BSRA01000005">
    <property type="protein sequence ID" value="GLV13447.1"/>
    <property type="molecule type" value="Genomic_DNA"/>
</dbReference>
<dbReference type="AlphaFoldDB" id="A0A1H2RVT3"/>
<gene>
    <name evidence="5" type="ORF">Heshes_11310</name>
    <name evidence="6" type="ORF">SAMN04489725_103161</name>
</gene>
<dbReference type="Gene3D" id="1.10.260.40">
    <property type="entry name" value="lambda repressor-like DNA-binding domains"/>
    <property type="match status" value="1"/>
</dbReference>
<name>A0A1H2RVT3_9BACL</name>
<dbReference type="Proteomes" id="UP000182589">
    <property type="component" value="Unassembled WGS sequence"/>
</dbReference>
<reference evidence="5" key="3">
    <citation type="submission" date="2023-02" db="EMBL/GenBank/DDBJ databases">
        <title>Proposal of a novel subspecies: Alicyclobacillus hesperidum subspecies aegle.</title>
        <authorList>
            <person name="Goto K."/>
            <person name="Fujii T."/>
            <person name="Yasui K."/>
            <person name="Mochida K."/>
            <person name="Kato-Tanaka Y."/>
            <person name="Morohoshi S."/>
            <person name="An S.Y."/>
            <person name="Kasai H."/>
            <person name="Yokota A."/>
        </authorList>
    </citation>
    <scope>NUCLEOTIDE SEQUENCE</scope>
    <source>
        <strain evidence="5">DSM 12766</strain>
    </source>
</reference>
<keyword evidence="7" id="KW-1185">Reference proteome</keyword>
<evidence type="ECO:0000313" key="5">
    <source>
        <dbReference type="EMBL" id="GLV13447.1"/>
    </source>
</evidence>
<dbReference type="EMBL" id="FNOJ01000003">
    <property type="protein sequence ID" value="SDW23398.1"/>
    <property type="molecule type" value="Genomic_DNA"/>
</dbReference>
<dbReference type="SUPFAM" id="SSF47413">
    <property type="entry name" value="lambda repressor-like DNA-binding domains"/>
    <property type="match status" value="1"/>
</dbReference>
<evidence type="ECO:0000313" key="7">
    <source>
        <dbReference type="Proteomes" id="UP000182589"/>
    </source>
</evidence>
<dbReference type="InterPro" id="IPR010982">
    <property type="entry name" value="Lambda_DNA-bd_dom_sf"/>
</dbReference>
<dbReference type="CDD" id="cd06267">
    <property type="entry name" value="PBP1_LacI_sugar_binding-like"/>
    <property type="match status" value="1"/>
</dbReference>
<reference evidence="6" key="2">
    <citation type="submission" date="2016-10" db="EMBL/GenBank/DDBJ databases">
        <authorList>
            <person name="de Groot N.N."/>
        </authorList>
    </citation>
    <scope>NUCLEOTIDE SEQUENCE [LARGE SCALE GENOMIC DNA]</scope>
    <source>
        <strain evidence="6">DSM 12489</strain>
    </source>
</reference>
<dbReference type="SMART" id="SM00354">
    <property type="entry name" value="HTH_LACI"/>
    <property type="match status" value="1"/>
</dbReference>
<dbReference type="CDD" id="cd01392">
    <property type="entry name" value="HTH_LacI"/>
    <property type="match status" value="1"/>
</dbReference>
<dbReference type="SUPFAM" id="SSF53822">
    <property type="entry name" value="Periplasmic binding protein-like I"/>
    <property type="match status" value="1"/>
</dbReference>
<dbReference type="InterPro" id="IPR046335">
    <property type="entry name" value="LacI/GalR-like_sensor"/>
</dbReference>
<dbReference type="PRINTS" id="PR00036">
    <property type="entry name" value="HTHLACI"/>
</dbReference>
<proteinExistence type="predicted"/>
<evidence type="ECO:0000256" key="2">
    <source>
        <dbReference type="ARBA" id="ARBA00023125"/>
    </source>
</evidence>
<dbReference type="GO" id="GO:0003700">
    <property type="term" value="F:DNA-binding transcription factor activity"/>
    <property type="evidence" value="ECO:0007669"/>
    <property type="project" value="TreeGrafter"/>
</dbReference>
<keyword evidence="3" id="KW-0804">Transcription</keyword>
<dbReference type="PANTHER" id="PTHR30146:SF109">
    <property type="entry name" value="HTH-TYPE TRANSCRIPTIONAL REGULATOR GALS"/>
    <property type="match status" value="1"/>
</dbReference>
<organism evidence="6 7">
    <name type="scientific">Alicyclobacillus hesperidum</name>
    <dbReference type="NCBI Taxonomy" id="89784"/>
    <lineage>
        <taxon>Bacteria</taxon>
        <taxon>Bacillati</taxon>
        <taxon>Bacillota</taxon>
        <taxon>Bacilli</taxon>
        <taxon>Bacillales</taxon>
        <taxon>Alicyclobacillaceae</taxon>
        <taxon>Alicyclobacillus</taxon>
    </lineage>
</organism>
<dbReference type="Proteomes" id="UP001157137">
    <property type="component" value="Unassembled WGS sequence"/>
</dbReference>
<dbReference type="InterPro" id="IPR028082">
    <property type="entry name" value="Peripla_BP_I"/>
</dbReference>
<dbReference type="InterPro" id="IPR000843">
    <property type="entry name" value="HTH_LacI"/>
</dbReference>
<dbReference type="STRING" id="89784.SAMN04489725_103161"/>
<dbReference type="GO" id="GO:0000976">
    <property type="term" value="F:transcription cis-regulatory region binding"/>
    <property type="evidence" value="ECO:0007669"/>
    <property type="project" value="TreeGrafter"/>
</dbReference>
<evidence type="ECO:0000259" key="4">
    <source>
        <dbReference type="PROSITE" id="PS50932"/>
    </source>
</evidence>
<dbReference type="Pfam" id="PF00356">
    <property type="entry name" value="LacI"/>
    <property type="match status" value="1"/>
</dbReference>
<dbReference type="RefSeq" id="WP_006447462.1">
    <property type="nucleotide sequence ID" value="NZ_BSRA01000005.1"/>
</dbReference>
<dbReference type="Pfam" id="PF13377">
    <property type="entry name" value="Peripla_BP_3"/>
    <property type="match status" value="1"/>
</dbReference>
<evidence type="ECO:0000256" key="3">
    <source>
        <dbReference type="ARBA" id="ARBA00023163"/>
    </source>
</evidence>
<evidence type="ECO:0000256" key="1">
    <source>
        <dbReference type="ARBA" id="ARBA00023015"/>
    </source>
</evidence>
<feature type="domain" description="HTH lacI-type" evidence="4">
    <location>
        <begin position="3"/>
        <end position="57"/>
    </location>
</feature>
<dbReference type="PROSITE" id="PS00356">
    <property type="entry name" value="HTH_LACI_1"/>
    <property type="match status" value="1"/>
</dbReference>
<dbReference type="PROSITE" id="PS50932">
    <property type="entry name" value="HTH_LACI_2"/>
    <property type="match status" value="1"/>
</dbReference>
<keyword evidence="2" id="KW-0238">DNA-binding</keyword>
<keyword evidence="1" id="KW-0805">Transcription regulation</keyword>
<reference evidence="7" key="1">
    <citation type="submission" date="2016-10" db="EMBL/GenBank/DDBJ databases">
        <authorList>
            <person name="Varghese N."/>
        </authorList>
    </citation>
    <scope>NUCLEOTIDE SEQUENCE [LARGE SCALE GENOMIC DNA]</scope>
    <source>
        <strain evidence="7">DSM 12489</strain>
    </source>
</reference>